<feature type="transmembrane region" description="Helical" evidence="8">
    <location>
        <begin position="132"/>
        <end position="152"/>
    </location>
</feature>
<keyword evidence="5 8" id="KW-0812">Transmembrane</keyword>
<dbReference type="GO" id="GO:0005886">
    <property type="term" value="C:plasma membrane"/>
    <property type="evidence" value="ECO:0007669"/>
    <property type="project" value="UniProtKB-SubCell"/>
</dbReference>
<keyword evidence="10" id="KW-1185">Reference proteome</keyword>
<name>A0AA97FL46_9MICO</name>
<feature type="transmembrane region" description="Helical" evidence="8">
    <location>
        <begin position="45"/>
        <end position="62"/>
    </location>
</feature>
<dbReference type="InterPro" id="IPR037294">
    <property type="entry name" value="ABC_BtuC-like"/>
</dbReference>
<evidence type="ECO:0000256" key="8">
    <source>
        <dbReference type="SAM" id="Phobius"/>
    </source>
</evidence>
<dbReference type="Proteomes" id="UP001305498">
    <property type="component" value="Chromosome"/>
</dbReference>
<dbReference type="GO" id="GO:0033214">
    <property type="term" value="P:siderophore-iron import into cell"/>
    <property type="evidence" value="ECO:0007669"/>
    <property type="project" value="TreeGrafter"/>
</dbReference>
<comment type="similarity">
    <text evidence="2">Belongs to the binding-protein-dependent transport system permease family. FecCD subfamily.</text>
</comment>
<keyword evidence="4" id="KW-1003">Cell membrane</keyword>
<evidence type="ECO:0000256" key="7">
    <source>
        <dbReference type="ARBA" id="ARBA00023136"/>
    </source>
</evidence>
<dbReference type="KEGG" id="mbet:N8K70_05170"/>
<reference evidence="9 10" key="1">
    <citation type="submission" date="2023-02" db="EMBL/GenBank/DDBJ databases">
        <title>Microbacterium betulae sp. nov., isolated from birch wood.</title>
        <authorList>
            <person name="Pasciak M."/>
            <person name="Pawlik K.J."/>
            <person name="Martynowski D."/>
            <person name="Laczmanski L."/>
            <person name="Ciekot J."/>
            <person name="Szponar B."/>
            <person name="Wojcik-Fatla A."/>
            <person name="Mackiewicz B."/>
            <person name="Farian E."/>
            <person name="Cholewa G."/>
            <person name="Cholewa A."/>
            <person name="Dutkiewicz J."/>
        </authorList>
    </citation>
    <scope>NUCLEOTIDE SEQUENCE [LARGE SCALE GENOMIC DNA]</scope>
    <source>
        <strain evidence="9 10">AB</strain>
    </source>
</reference>
<comment type="subcellular location">
    <subcellularLocation>
        <location evidence="1">Cell membrane</location>
        <topology evidence="1">Multi-pass membrane protein</topology>
    </subcellularLocation>
</comment>
<evidence type="ECO:0000256" key="3">
    <source>
        <dbReference type="ARBA" id="ARBA00022448"/>
    </source>
</evidence>
<feature type="transmembrane region" description="Helical" evidence="8">
    <location>
        <begin position="180"/>
        <end position="202"/>
    </location>
</feature>
<feature type="transmembrane region" description="Helical" evidence="8">
    <location>
        <begin position="262"/>
        <end position="284"/>
    </location>
</feature>
<evidence type="ECO:0000256" key="4">
    <source>
        <dbReference type="ARBA" id="ARBA00022475"/>
    </source>
</evidence>
<dbReference type="InterPro" id="IPR000522">
    <property type="entry name" value="ABC_transptr_permease_BtuC"/>
</dbReference>
<evidence type="ECO:0000256" key="1">
    <source>
        <dbReference type="ARBA" id="ARBA00004651"/>
    </source>
</evidence>
<evidence type="ECO:0000313" key="10">
    <source>
        <dbReference type="Proteomes" id="UP001305498"/>
    </source>
</evidence>
<gene>
    <name evidence="9" type="ORF">N8K70_05170</name>
</gene>
<feature type="transmembrane region" description="Helical" evidence="8">
    <location>
        <begin position="236"/>
        <end position="255"/>
    </location>
</feature>
<dbReference type="EMBL" id="CP118157">
    <property type="protein sequence ID" value="WOF24069.1"/>
    <property type="molecule type" value="Genomic_DNA"/>
</dbReference>
<dbReference type="Pfam" id="PF01032">
    <property type="entry name" value="FecCD"/>
    <property type="match status" value="1"/>
</dbReference>
<dbReference type="FunFam" id="1.10.3470.10:FF:000001">
    <property type="entry name" value="Vitamin B12 ABC transporter permease BtuC"/>
    <property type="match status" value="1"/>
</dbReference>
<dbReference type="CDD" id="cd06550">
    <property type="entry name" value="TM_ABC_iron-siderophores_like"/>
    <property type="match status" value="1"/>
</dbReference>
<dbReference type="RefSeq" id="WP_317140543.1">
    <property type="nucleotide sequence ID" value="NZ_CP118157.1"/>
</dbReference>
<evidence type="ECO:0000256" key="5">
    <source>
        <dbReference type="ARBA" id="ARBA00022692"/>
    </source>
</evidence>
<dbReference type="AlphaFoldDB" id="A0AA97FL46"/>
<feature type="transmembrane region" description="Helical" evidence="8">
    <location>
        <begin position="290"/>
        <end position="308"/>
    </location>
</feature>
<evidence type="ECO:0000313" key="9">
    <source>
        <dbReference type="EMBL" id="WOF24069.1"/>
    </source>
</evidence>
<keyword evidence="3" id="KW-0813">Transport</keyword>
<dbReference type="PANTHER" id="PTHR30472">
    <property type="entry name" value="FERRIC ENTEROBACTIN TRANSPORT SYSTEM PERMEASE PROTEIN"/>
    <property type="match status" value="1"/>
</dbReference>
<dbReference type="SUPFAM" id="SSF81345">
    <property type="entry name" value="ABC transporter involved in vitamin B12 uptake, BtuC"/>
    <property type="match status" value="1"/>
</dbReference>
<evidence type="ECO:0000256" key="2">
    <source>
        <dbReference type="ARBA" id="ARBA00007935"/>
    </source>
</evidence>
<dbReference type="PANTHER" id="PTHR30472:SF1">
    <property type="entry name" value="FE(3+) DICITRATE TRANSPORT SYSTEM PERMEASE PROTEIN FECC-RELATED"/>
    <property type="match status" value="1"/>
</dbReference>
<feature type="transmembrane region" description="Helical" evidence="8">
    <location>
        <begin position="74"/>
        <end position="95"/>
    </location>
</feature>
<dbReference type="Gene3D" id="1.10.3470.10">
    <property type="entry name" value="ABC transporter involved in vitamin B12 uptake, BtuC"/>
    <property type="match status" value="1"/>
</dbReference>
<accession>A0AA97FL46</accession>
<dbReference type="GO" id="GO:0022857">
    <property type="term" value="F:transmembrane transporter activity"/>
    <property type="evidence" value="ECO:0007669"/>
    <property type="project" value="InterPro"/>
</dbReference>
<feature type="transmembrane region" description="Helical" evidence="8">
    <location>
        <begin position="101"/>
        <end position="120"/>
    </location>
</feature>
<proteinExistence type="inferred from homology"/>
<evidence type="ECO:0000256" key="6">
    <source>
        <dbReference type="ARBA" id="ARBA00022989"/>
    </source>
</evidence>
<sequence length="316" mass="31846">MALALMLSVLIGSNPVPPGQLWQAIAGGGSDEARYIVWSQRLPRTFAAVVVGIALAVSGALVQAYTRNPLADPGILGVNAGAALFVAIGVAFLGITTSTGYVWLACAGALVVTVVVYALAAPARGAADPLRLTLSGVAIGAVLSGLTTGISLTNPDAFDRMRGWNAGSLLERGFDVSLPVLPIIGIGLVLAAAVAPSLNSVALGADVARSQGVNVARTNALVVLSMTLLAGGATAIAGPIGFVGLMIPHIARWLLGVDQRRILAGSLVLGPVLVLLADVVGRVAIVPSEMPAGIVTAFVGAPVLIALVRRRKATAL</sequence>
<keyword evidence="6 8" id="KW-1133">Transmembrane helix</keyword>
<organism evidence="9 10">
    <name type="scientific">Microbacterium betulae</name>
    <dbReference type="NCBI Taxonomy" id="2981139"/>
    <lineage>
        <taxon>Bacteria</taxon>
        <taxon>Bacillati</taxon>
        <taxon>Actinomycetota</taxon>
        <taxon>Actinomycetes</taxon>
        <taxon>Micrococcales</taxon>
        <taxon>Microbacteriaceae</taxon>
        <taxon>Microbacterium</taxon>
    </lineage>
</organism>
<protein>
    <submittedName>
        <fullName evidence="9">Iron chelate uptake ABC transporter family permease subunit</fullName>
    </submittedName>
</protein>
<keyword evidence="7 8" id="KW-0472">Membrane</keyword>